<evidence type="ECO:0000313" key="8">
    <source>
        <dbReference type="EMBL" id="MCJ2186974.1"/>
    </source>
</evidence>
<evidence type="ECO:0000256" key="1">
    <source>
        <dbReference type="ARBA" id="ARBA00004651"/>
    </source>
</evidence>
<feature type="transmembrane region" description="Helical" evidence="7">
    <location>
        <begin position="183"/>
        <end position="204"/>
    </location>
</feature>
<feature type="transmembrane region" description="Helical" evidence="7">
    <location>
        <begin position="121"/>
        <end position="141"/>
    </location>
</feature>
<dbReference type="Proteomes" id="UP001202281">
    <property type="component" value="Unassembled WGS sequence"/>
</dbReference>
<reference evidence="8 9" key="1">
    <citation type="submission" date="2022-04" db="EMBL/GenBank/DDBJ databases">
        <title>Identification of a novel bacterium isolated from mangrove sediments.</title>
        <authorList>
            <person name="Pan X."/>
        </authorList>
    </citation>
    <scope>NUCLEOTIDE SEQUENCE [LARGE SCALE GENOMIC DNA]</scope>
    <source>
        <strain evidence="8 9">B2638</strain>
    </source>
</reference>
<evidence type="ECO:0000256" key="2">
    <source>
        <dbReference type="ARBA" id="ARBA00009772"/>
    </source>
</evidence>
<organism evidence="8 9">
    <name type="scientific">Novosphingobium beihaiensis</name>
    <dbReference type="NCBI Taxonomy" id="2930389"/>
    <lineage>
        <taxon>Bacteria</taxon>
        <taxon>Pseudomonadati</taxon>
        <taxon>Pseudomonadota</taxon>
        <taxon>Alphaproteobacteria</taxon>
        <taxon>Sphingomonadales</taxon>
        <taxon>Sphingomonadaceae</taxon>
        <taxon>Novosphingobium</taxon>
    </lineage>
</organism>
<proteinExistence type="inferred from homology"/>
<comment type="caution">
    <text evidence="8">The sequence shown here is derived from an EMBL/GenBank/DDBJ whole genome shotgun (WGS) entry which is preliminary data.</text>
</comment>
<evidence type="ECO:0000256" key="6">
    <source>
        <dbReference type="ARBA" id="ARBA00023136"/>
    </source>
</evidence>
<evidence type="ECO:0000256" key="7">
    <source>
        <dbReference type="SAM" id="Phobius"/>
    </source>
</evidence>
<dbReference type="PANTHER" id="PTHR30065">
    <property type="entry name" value="FLAGELLAR BIOSYNTHETIC PROTEIN FLIR"/>
    <property type="match status" value="1"/>
</dbReference>
<accession>A0ABT0BQL9</accession>
<dbReference type="Pfam" id="PF01311">
    <property type="entry name" value="Bac_export_1"/>
    <property type="match status" value="1"/>
</dbReference>
<keyword evidence="3" id="KW-1003">Cell membrane</keyword>
<keyword evidence="8" id="KW-0966">Cell projection</keyword>
<evidence type="ECO:0000256" key="3">
    <source>
        <dbReference type="ARBA" id="ARBA00022475"/>
    </source>
</evidence>
<dbReference type="PRINTS" id="PR00953">
    <property type="entry name" value="TYPE3IMRPROT"/>
</dbReference>
<feature type="transmembrane region" description="Helical" evidence="7">
    <location>
        <begin position="80"/>
        <end position="101"/>
    </location>
</feature>
<keyword evidence="9" id="KW-1185">Reference proteome</keyword>
<gene>
    <name evidence="8" type="ORF">MTR66_09120</name>
</gene>
<dbReference type="PANTHER" id="PTHR30065:SF1">
    <property type="entry name" value="SURFACE PRESENTATION OF ANTIGENS PROTEIN SPAR"/>
    <property type="match status" value="1"/>
</dbReference>
<feature type="transmembrane region" description="Helical" evidence="7">
    <location>
        <begin position="41"/>
        <end position="59"/>
    </location>
</feature>
<evidence type="ECO:0000256" key="4">
    <source>
        <dbReference type="ARBA" id="ARBA00022692"/>
    </source>
</evidence>
<keyword evidence="8" id="KW-0282">Flagellum</keyword>
<keyword evidence="6 7" id="KW-0472">Membrane</keyword>
<dbReference type="InterPro" id="IPR002010">
    <property type="entry name" value="T3SS_IM_R"/>
</dbReference>
<dbReference type="RefSeq" id="WP_243919978.1">
    <property type="nucleotide sequence ID" value="NZ_JALHLG010000009.1"/>
</dbReference>
<keyword evidence="4 7" id="KW-0812">Transmembrane</keyword>
<evidence type="ECO:0000313" key="9">
    <source>
        <dbReference type="Proteomes" id="UP001202281"/>
    </source>
</evidence>
<comment type="subcellular location">
    <subcellularLocation>
        <location evidence="1">Cell membrane</location>
        <topology evidence="1">Multi-pass membrane protein</topology>
    </subcellularLocation>
</comment>
<dbReference type="EMBL" id="JALHLG010000009">
    <property type="protein sequence ID" value="MCJ2186974.1"/>
    <property type="molecule type" value="Genomic_DNA"/>
</dbReference>
<comment type="similarity">
    <text evidence="2">Belongs to the FliR/MopE/SpaR family.</text>
</comment>
<keyword evidence="5 7" id="KW-1133">Transmembrane helix</keyword>
<evidence type="ECO:0000256" key="5">
    <source>
        <dbReference type="ARBA" id="ARBA00022989"/>
    </source>
</evidence>
<protein>
    <submittedName>
        <fullName evidence="8">Flagellar biosynthetic protein FliR</fullName>
    </submittedName>
</protein>
<keyword evidence="8" id="KW-0969">Cilium</keyword>
<feature type="transmembrane region" description="Helical" evidence="7">
    <location>
        <begin position="224"/>
        <end position="244"/>
    </location>
</feature>
<name>A0ABT0BQL9_9SPHN</name>
<sequence>MAADVPPDQLSGFVEAVLLLSMRVAPTLSFAQPFTLLRLPPLIRVAMGLGLSLAMVSTFPTQTVDRLAGRNVLTIAAGELLIGLTVALSLSLAFASILWAGRALDIQAGFGLATLADPTTSAQLPLAGTILAYAGAAVFFATGAQYDLVSLWAASIERLPMGYAAGRLDLAALAEHMGSTFTLALGLIGVAVLVIFLMDLAIAFMSRTLPQMNVLLFGFQVKAMAMLILLPVCLALAGGLYLRLFTLVWQNVPRILGAG</sequence>